<evidence type="ECO:0000313" key="2">
    <source>
        <dbReference type="EMBL" id="KAK2952922.1"/>
    </source>
</evidence>
<dbReference type="Proteomes" id="UP001281761">
    <property type="component" value="Unassembled WGS sequence"/>
</dbReference>
<name>A0ABQ9XNF7_9EUKA</name>
<organism evidence="2 3">
    <name type="scientific">Blattamonas nauphoetae</name>
    <dbReference type="NCBI Taxonomy" id="2049346"/>
    <lineage>
        <taxon>Eukaryota</taxon>
        <taxon>Metamonada</taxon>
        <taxon>Preaxostyla</taxon>
        <taxon>Oxymonadida</taxon>
        <taxon>Blattamonas</taxon>
    </lineage>
</organism>
<protein>
    <submittedName>
        <fullName evidence="2">Uncharacterized protein</fullName>
    </submittedName>
</protein>
<feature type="region of interest" description="Disordered" evidence="1">
    <location>
        <begin position="1"/>
        <end position="44"/>
    </location>
</feature>
<sequence>MEIRKAKQVHKKSGKRGSQPPKQDPVLIPREHQNPASTATSRASVVSASLFRAPEYKHPTYRTSSPNSIFTVYSPLRPTLPRATAATARPGSPDWSIHTPHGSVSSRKSHRTIPSRPSGQVRRPRLLSGDPVLPLKQITPVQLRSNLFYVWFSKHFEKGRIEGVSGIVQSGDRTRAIVTFSGRACVWHLYVTKVFSFGGEDVSKDVEFTVAATDGSDALLYGEEITLTATRFSTLSRSSPRKERRVMELLTKTSSNEEFILNKAEGINWTHTKGQVVIKCIYDVAKMNKDPAGDDVKLKTTLEVDSLKWEGVEFIIFGIFNVF</sequence>
<comment type="caution">
    <text evidence="2">The sequence shown here is derived from an EMBL/GenBank/DDBJ whole genome shotgun (WGS) entry which is preliminary data.</text>
</comment>
<keyword evidence="3" id="KW-1185">Reference proteome</keyword>
<evidence type="ECO:0000313" key="3">
    <source>
        <dbReference type="Proteomes" id="UP001281761"/>
    </source>
</evidence>
<feature type="region of interest" description="Disordered" evidence="1">
    <location>
        <begin position="83"/>
        <end position="126"/>
    </location>
</feature>
<reference evidence="2 3" key="1">
    <citation type="journal article" date="2022" name="bioRxiv">
        <title>Genomics of Preaxostyla Flagellates Illuminates Evolutionary Transitions and the Path Towards Mitochondrial Loss.</title>
        <authorList>
            <person name="Novak L.V.F."/>
            <person name="Treitli S.C."/>
            <person name="Pyrih J."/>
            <person name="Halakuc P."/>
            <person name="Pipaliya S.V."/>
            <person name="Vacek V."/>
            <person name="Brzon O."/>
            <person name="Soukal P."/>
            <person name="Eme L."/>
            <person name="Dacks J.B."/>
            <person name="Karnkowska A."/>
            <person name="Elias M."/>
            <person name="Hampl V."/>
        </authorList>
    </citation>
    <scope>NUCLEOTIDE SEQUENCE [LARGE SCALE GENOMIC DNA]</scope>
    <source>
        <strain evidence="2">NAU3</strain>
        <tissue evidence="2">Gut</tissue>
    </source>
</reference>
<accession>A0ABQ9XNF7</accession>
<evidence type="ECO:0000256" key="1">
    <source>
        <dbReference type="SAM" id="MobiDB-lite"/>
    </source>
</evidence>
<feature type="compositionally biased region" description="Basic residues" evidence="1">
    <location>
        <begin position="1"/>
        <end position="15"/>
    </location>
</feature>
<proteinExistence type="predicted"/>
<gene>
    <name evidence="2" type="ORF">BLNAU_12098</name>
</gene>
<dbReference type="EMBL" id="JARBJD010000097">
    <property type="protein sequence ID" value="KAK2952922.1"/>
    <property type="molecule type" value="Genomic_DNA"/>
</dbReference>